<accession>A0A9P5BKJ0</accession>
<dbReference type="InterPro" id="IPR047183">
    <property type="entry name" value="GDO-like"/>
</dbReference>
<dbReference type="EMBL" id="LUFC02000041">
    <property type="protein sequence ID" value="KAF4503012.1"/>
    <property type="molecule type" value="Genomic_DNA"/>
</dbReference>
<dbReference type="InterPro" id="IPR016162">
    <property type="entry name" value="Ald_DH_N"/>
</dbReference>
<feature type="domain" description="Cupin type-2" evidence="5">
    <location>
        <begin position="109"/>
        <end position="168"/>
    </location>
</feature>
<organism evidence="6 7">
    <name type="scientific">Fusarium agapanthi</name>
    <dbReference type="NCBI Taxonomy" id="1803897"/>
    <lineage>
        <taxon>Eukaryota</taxon>
        <taxon>Fungi</taxon>
        <taxon>Dikarya</taxon>
        <taxon>Ascomycota</taxon>
        <taxon>Pezizomycotina</taxon>
        <taxon>Sordariomycetes</taxon>
        <taxon>Hypocreomycetidae</taxon>
        <taxon>Hypocreales</taxon>
        <taxon>Nectriaceae</taxon>
        <taxon>Fusarium</taxon>
        <taxon>Fusarium fujikuroi species complex</taxon>
    </lineage>
</organism>
<dbReference type="AlphaFoldDB" id="A0A9P5BKJ0"/>
<dbReference type="PANTHER" id="PTHR41517">
    <property type="entry name" value="1,2-DIOXYGENASE PROTEIN-RELATED"/>
    <property type="match status" value="1"/>
</dbReference>
<evidence type="ECO:0000313" key="7">
    <source>
        <dbReference type="Proteomes" id="UP000737391"/>
    </source>
</evidence>
<feature type="compositionally biased region" description="Polar residues" evidence="3">
    <location>
        <begin position="1"/>
        <end position="11"/>
    </location>
</feature>
<feature type="domain" description="Aldehyde dehydrogenase" evidence="4">
    <location>
        <begin position="350"/>
        <end position="450"/>
    </location>
</feature>
<dbReference type="InterPro" id="IPR013096">
    <property type="entry name" value="Cupin_2"/>
</dbReference>
<dbReference type="GO" id="GO:0051213">
    <property type="term" value="F:dioxygenase activity"/>
    <property type="evidence" value="ECO:0007669"/>
    <property type="project" value="UniProtKB-KW"/>
</dbReference>
<keyword evidence="2" id="KW-0560">Oxidoreductase</keyword>
<gene>
    <name evidence="6" type="ORF">FAGAP_727</name>
</gene>
<dbReference type="Pfam" id="PF00171">
    <property type="entry name" value="Aldedh"/>
    <property type="match status" value="1"/>
</dbReference>
<dbReference type="CDD" id="cd06992">
    <property type="entry name" value="cupin_GDO-like_C"/>
    <property type="match status" value="1"/>
</dbReference>
<dbReference type="InterPro" id="IPR016161">
    <property type="entry name" value="Ald_DH/histidinol_DH"/>
</dbReference>
<evidence type="ECO:0000256" key="1">
    <source>
        <dbReference type="ARBA" id="ARBA00022964"/>
    </source>
</evidence>
<dbReference type="PANTHER" id="PTHR41517:SF1">
    <property type="entry name" value="CUPIN"/>
    <property type="match status" value="1"/>
</dbReference>
<reference evidence="6" key="1">
    <citation type="submission" date="2020-01" db="EMBL/GenBank/DDBJ databases">
        <title>Identification and distribution of gene clusters putatively required for synthesis of sphingolipid metabolism inhibitors in phylogenetically diverse species of the filamentous fungus Fusarium.</title>
        <authorList>
            <person name="Kim H.-S."/>
            <person name="Busman M."/>
            <person name="Brown D.W."/>
            <person name="Divon H."/>
            <person name="Uhlig S."/>
            <person name="Proctor R.H."/>
        </authorList>
    </citation>
    <scope>NUCLEOTIDE SEQUENCE</scope>
    <source>
        <strain evidence="6">NRRL 31653</strain>
    </source>
</reference>
<evidence type="ECO:0000256" key="3">
    <source>
        <dbReference type="SAM" id="MobiDB-lite"/>
    </source>
</evidence>
<dbReference type="InterPro" id="IPR011051">
    <property type="entry name" value="RmlC_Cupin_sf"/>
</dbReference>
<evidence type="ECO:0000256" key="2">
    <source>
        <dbReference type="ARBA" id="ARBA00023002"/>
    </source>
</evidence>
<dbReference type="InterPro" id="IPR014710">
    <property type="entry name" value="RmlC-like_jellyroll"/>
</dbReference>
<evidence type="ECO:0000259" key="4">
    <source>
        <dbReference type="Pfam" id="PF00171"/>
    </source>
</evidence>
<dbReference type="OrthoDB" id="2205143at2759"/>
<dbReference type="InterPro" id="IPR015590">
    <property type="entry name" value="Aldehyde_DH_dom"/>
</dbReference>
<proteinExistence type="predicted"/>
<keyword evidence="1" id="KW-0223">Dioxygenase</keyword>
<evidence type="ECO:0000313" key="6">
    <source>
        <dbReference type="EMBL" id="KAF4503012.1"/>
    </source>
</evidence>
<dbReference type="CDD" id="cd02216">
    <property type="entry name" value="cupin_GDO-like_N"/>
    <property type="match status" value="1"/>
</dbReference>
<keyword evidence="7" id="KW-1185">Reference proteome</keyword>
<comment type="caution">
    <text evidence="6">The sequence shown here is derived from an EMBL/GenBank/DDBJ whole genome shotgun (WGS) entry which is preliminary data.</text>
</comment>
<name>A0A9P5BKJ0_9HYPO</name>
<sequence>MAPSAVTTPNGGQPLGDVTPTKSLNTSEELVEALKATNTAPLWAQMTRLNPPAPNPQTVPYVWSYDKIKPYLLKAGQLITEKQAERRVLMLGNPAREAPYTTDTLYAGLQLVQPKETAPAHRHTAFACRFIIEGTGGFTAVHGKRVPMKPRDVIVTPTWNWHDHGKKGADEEGGDDQPVIWLDGLDLPSFIHFPVHFVEHHTAARYPAEDFEESDIVYPWSKMQPKLDASPDEWVSEPYLKPSGAEIGRIIGASAERLNPGAKSPEIQETSSAVYHVIEGSGSTQVGDKVLEWKQGDTFCIPTWHKYQHHADGSSKVYLYRFDDKPMLRALGFYRVAGVDVETLRSAMDHKGSQLSPRIHYFVAGLFAKAGFPPGVVNFILHRLEDAPEVVGYLIRDPAVRKVNFTASTPVGRSIAKQAGRALKPVLLELGGKNCCIVLKDADIGRAAEAKGSSVKSSTEHQTDPSLIPRSDAANLMAKGATTEIKVPREFVGSPARKDMKLSSHYFVTPTATSALLALFICTSQKFSRKTAAHSVHEVTVPNLLHTTFCSPSTIFTLRKVATNPNACVSLWMASHPAPTMEIQKHLKMLRLDGSKKRIADPEQPSDTGLKTLPVELVIKIATVLPPIDRASLAFTPSWLHSIIGNALKLNQFDRSELLRRLELDGMWLSEIFCEICQKFHEPRKSRNFTPREARRACIHYGDPRLEKQSFSAFLSDEIHFDIMAALSRSSRFRHKFTAQSDFAAHLEDMIEFTALYVNDQEDPHIRLEQNMYYSQENHILIKSQRILFPGRSTGREVSGILEAAGTLGWILHDCPELTAVCEHTNWPDLYPFLFRPDDEFKWRPGQWSF</sequence>
<protein>
    <submittedName>
        <fullName evidence="6">Gentisate 1,2-dioxygenase</fullName>
    </submittedName>
</protein>
<feature type="non-terminal residue" evidence="6">
    <location>
        <position position="1"/>
    </location>
</feature>
<dbReference type="SUPFAM" id="SSF53720">
    <property type="entry name" value="ALDH-like"/>
    <property type="match status" value="1"/>
</dbReference>
<feature type="region of interest" description="Disordered" evidence="3">
    <location>
        <begin position="1"/>
        <end position="22"/>
    </location>
</feature>
<feature type="domain" description="Cupin type-2" evidence="5">
    <location>
        <begin position="257"/>
        <end position="317"/>
    </location>
</feature>
<dbReference type="Proteomes" id="UP000737391">
    <property type="component" value="Unassembled WGS sequence"/>
</dbReference>
<dbReference type="SUPFAM" id="SSF51182">
    <property type="entry name" value="RmlC-like cupins"/>
    <property type="match status" value="1"/>
</dbReference>
<dbReference type="Gene3D" id="2.60.120.10">
    <property type="entry name" value="Jelly Rolls"/>
    <property type="match status" value="1"/>
</dbReference>
<dbReference type="Gene3D" id="3.40.605.10">
    <property type="entry name" value="Aldehyde Dehydrogenase, Chain A, domain 1"/>
    <property type="match status" value="1"/>
</dbReference>
<evidence type="ECO:0000259" key="5">
    <source>
        <dbReference type="Pfam" id="PF07883"/>
    </source>
</evidence>
<dbReference type="Pfam" id="PF07883">
    <property type="entry name" value="Cupin_2"/>
    <property type="match status" value="2"/>
</dbReference>